<dbReference type="STRING" id="1220579.GCA_001571345_01338"/>
<dbReference type="AlphaFoldDB" id="A0A318PUU7"/>
<evidence type="ECO:0000313" key="2">
    <source>
        <dbReference type="Proteomes" id="UP000248257"/>
    </source>
</evidence>
<dbReference type="Proteomes" id="UP000248257">
    <property type="component" value="Unassembled WGS sequence"/>
</dbReference>
<accession>A0A318PUU7</accession>
<sequence>MSMSIWRAGAAALALVGLVNGGQALAAGPCSPSPAHEAFDVQGLKSQLMVTALSCGVQDKYNNFVVKFRPKLAAEEHVLNGYFSTTYGRNAQRQHDDYITQLANVQSERGLQAGTAFCQQHVSMFDEVQELESTADLSNYAQAKDIVQPASYLTCTAPNRPAAAAARPRTPARRTVRS</sequence>
<reference evidence="1 2" key="1">
    <citation type="submission" date="2017-07" db="EMBL/GenBank/DDBJ databases">
        <title>A draft genome sequence of Komagataeibacter xylinus LMG 1515.</title>
        <authorList>
            <person name="Skraban J."/>
            <person name="Cleenwerck I."/>
            <person name="Vandamme P."/>
            <person name="Trcek J."/>
        </authorList>
    </citation>
    <scope>NUCLEOTIDE SEQUENCE [LARGE SCALE GENOMIC DNA]</scope>
    <source>
        <strain evidence="1 2">LMG 1515</strain>
    </source>
</reference>
<protein>
    <submittedName>
        <fullName evidence="1">Uncharacterized protein</fullName>
    </submittedName>
</protein>
<proteinExistence type="predicted"/>
<dbReference type="RefSeq" id="WP_082770760.1">
    <property type="nucleotide sequence ID" value="NZ_CBCRXN010000018.1"/>
</dbReference>
<keyword evidence="2" id="KW-1185">Reference proteome</keyword>
<dbReference type="EMBL" id="NKUC01000010">
    <property type="protein sequence ID" value="PYD57328.1"/>
    <property type="molecule type" value="Genomic_DNA"/>
</dbReference>
<organism evidence="1 2">
    <name type="scientific">Komagataeibacter xylinus</name>
    <name type="common">Gluconacetobacter xylinus</name>
    <dbReference type="NCBI Taxonomy" id="28448"/>
    <lineage>
        <taxon>Bacteria</taxon>
        <taxon>Pseudomonadati</taxon>
        <taxon>Pseudomonadota</taxon>
        <taxon>Alphaproteobacteria</taxon>
        <taxon>Acetobacterales</taxon>
        <taxon>Acetobacteraceae</taxon>
        <taxon>Komagataeibacter</taxon>
    </lineage>
</organism>
<gene>
    <name evidence="1" type="ORF">CFR75_06645</name>
</gene>
<comment type="caution">
    <text evidence="1">The sequence shown here is derived from an EMBL/GenBank/DDBJ whole genome shotgun (WGS) entry which is preliminary data.</text>
</comment>
<dbReference type="OrthoDB" id="7270931at2"/>
<name>A0A318PUU7_KOMXY</name>
<evidence type="ECO:0000313" key="1">
    <source>
        <dbReference type="EMBL" id="PYD57328.1"/>
    </source>
</evidence>